<organism evidence="1 2">
    <name type="scientific">Sphingobacterium detergens</name>
    <dbReference type="NCBI Taxonomy" id="1145106"/>
    <lineage>
        <taxon>Bacteria</taxon>
        <taxon>Pseudomonadati</taxon>
        <taxon>Bacteroidota</taxon>
        <taxon>Sphingobacteriia</taxon>
        <taxon>Sphingobacteriales</taxon>
        <taxon>Sphingobacteriaceae</taxon>
        <taxon>Sphingobacterium</taxon>
    </lineage>
</organism>
<accession>A0A420BH35</accession>
<evidence type="ECO:0000313" key="2">
    <source>
        <dbReference type="Proteomes" id="UP000286246"/>
    </source>
</evidence>
<evidence type="ECO:0000313" key="1">
    <source>
        <dbReference type="EMBL" id="RKE56051.1"/>
    </source>
</evidence>
<dbReference type="Proteomes" id="UP000286246">
    <property type="component" value="Unassembled WGS sequence"/>
</dbReference>
<keyword evidence="2" id="KW-1185">Reference proteome</keyword>
<protein>
    <submittedName>
        <fullName evidence="1">Uncharacterized protein</fullName>
    </submittedName>
</protein>
<proteinExistence type="predicted"/>
<dbReference type="AlphaFoldDB" id="A0A420BH35"/>
<dbReference type="EMBL" id="RAPY01000001">
    <property type="protein sequence ID" value="RKE56051.1"/>
    <property type="molecule type" value="Genomic_DNA"/>
</dbReference>
<reference evidence="1 2" key="1">
    <citation type="submission" date="2018-09" db="EMBL/GenBank/DDBJ databases">
        <title>Genomic Encyclopedia of Type Strains, Phase III (KMG-III): the genomes of soil and plant-associated and newly described type strains.</title>
        <authorList>
            <person name="Whitman W."/>
        </authorList>
    </citation>
    <scope>NUCLEOTIDE SEQUENCE [LARGE SCALE GENOMIC DNA]</scope>
    <source>
        <strain evidence="1 2">CECT 7938</strain>
    </source>
</reference>
<sequence>MNFGINIGKLRGIKLPFKTVSNMAFNETSLRNRGEDIWSGNFRVHKI</sequence>
<gene>
    <name evidence="1" type="ORF">DFQ12_0903</name>
</gene>
<name>A0A420BH35_SPHD1</name>
<comment type="caution">
    <text evidence="1">The sequence shown here is derived from an EMBL/GenBank/DDBJ whole genome shotgun (WGS) entry which is preliminary data.</text>
</comment>